<keyword evidence="2" id="KW-1185">Reference proteome</keyword>
<gene>
    <name evidence="1" type="ORF">JF544_05605</name>
</gene>
<sequence>MSNNSMSKGNNQKEKDIIHIEGVGKVSHTGEFNMEAFIKEAMKHRKHWRKSEKAGA</sequence>
<accession>A0ABS3DU21</accession>
<reference evidence="1 2" key="1">
    <citation type="submission" date="2020-12" db="EMBL/GenBank/DDBJ databases">
        <title>Oil enriched cultivation method for isolating marine PHA-producing bacteria.</title>
        <authorList>
            <person name="Zheng W."/>
            <person name="Yu S."/>
            <person name="Huang Y."/>
        </authorList>
    </citation>
    <scope>NUCLEOTIDE SEQUENCE [LARGE SCALE GENOMIC DNA]</scope>
    <source>
        <strain evidence="1 2">SY-2-6</strain>
    </source>
</reference>
<evidence type="ECO:0000313" key="1">
    <source>
        <dbReference type="EMBL" id="MBN8234713.1"/>
    </source>
</evidence>
<evidence type="ECO:0000313" key="2">
    <source>
        <dbReference type="Proteomes" id="UP000663970"/>
    </source>
</evidence>
<dbReference type="Proteomes" id="UP000663970">
    <property type="component" value="Unassembled WGS sequence"/>
</dbReference>
<comment type="caution">
    <text evidence="1">The sequence shown here is derived from an EMBL/GenBank/DDBJ whole genome shotgun (WGS) entry which is preliminary data.</text>
</comment>
<protein>
    <submittedName>
        <fullName evidence="1">Uncharacterized protein</fullName>
    </submittedName>
</protein>
<name>A0ABS3DU21_9BACI</name>
<organism evidence="1 2">
    <name type="scientific">Halobacillus kuroshimensis</name>
    <dbReference type="NCBI Taxonomy" id="302481"/>
    <lineage>
        <taxon>Bacteria</taxon>
        <taxon>Bacillati</taxon>
        <taxon>Bacillota</taxon>
        <taxon>Bacilli</taxon>
        <taxon>Bacillales</taxon>
        <taxon>Bacillaceae</taxon>
        <taxon>Halobacillus</taxon>
    </lineage>
</organism>
<dbReference type="EMBL" id="JAEKJY010000001">
    <property type="protein sequence ID" value="MBN8234713.1"/>
    <property type="molecule type" value="Genomic_DNA"/>
</dbReference>
<proteinExistence type="predicted"/>